<comment type="subcellular location">
    <subcellularLocation>
        <location evidence="1">Cell envelope</location>
    </subcellularLocation>
</comment>
<dbReference type="Proteomes" id="UP001373159">
    <property type="component" value="Unassembled WGS sequence"/>
</dbReference>
<proteinExistence type="predicted"/>
<dbReference type="EMBL" id="JBANBB010000001">
    <property type="protein sequence ID" value="MEK0306369.1"/>
    <property type="molecule type" value="Genomic_DNA"/>
</dbReference>
<evidence type="ECO:0000313" key="6">
    <source>
        <dbReference type="Proteomes" id="UP001373159"/>
    </source>
</evidence>
<dbReference type="Gene3D" id="3.40.50.1980">
    <property type="entry name" value="Nitrogenase molybdenum iron protein domain"/>
    <property type="match status" value="2"/>
</dbReference>
<comment type="caution">
    <text evidence="5">The sequence shown here is derived from an EMBL/GenBank/DDBJ whole genome shotgun (WGS) entry which is preliminary data.</text>
</comment>
<evidence type="ECO:0000256" key="2">
    <source>
        <dbReference type="ARBA" id="ARBA00022448"/>
    </source>
</evidence>
<dbReference type="RefSeq" id="WP_340468880.1">
    <property type="nucleotide sequence ID" value="NZ_JBANBB010000001.1"/>
</dbReference>
<gene>
    <name evidence="5" type="ORF">V8P97_02640</name>
</gene>
<dbReference type="InterPro" id="IPR006127">
    <property type="entry name" value="ZnuA-like"/>
</dbReference>
<name>A0ABU8ZP48_9BIFI</name>
<sequence>MTFDGRRLMARHLRPALHRGLPTLLALAACLAMVIPLAACGGGKNRPGQGGRERLTVVTSIRQWQALASQIGGDQVRVKAVLTNASADAHDYEPTTADIAAIGRADLVLVNGADHDAWASKAAQASGITMVDVAQESGRHSGDNPHLWFSSEARRAAASALNTAYKQMRPGHDAYFDSLLRRWQAREDELSQRVGKARGKLSGAEYAATESVAAYLAQDLGLKDITPAGYRQAAVNGGEPSPADINEFEDILRTGRARALVFNEMEANGITDQLTGTAMTSRVPIVRVGEQMPEDCKDLEEWMGRLVDEFSKALS</sequence>
<dbReference type="PROSITE" id="PS51257">
    <property type="entry name" value="PROKAR_LIPOPROTEIN"/>
    <property type="match status" value="1"/>
</dbReference>
<keyword evidence="3" id="KW-0479">Metal-binding</keyword>
<dbReference type="InterPro" id="IPR050492">
    <property type="entry name" value="Bact_metal-bind_prot9"/>
</dbReference>
<keyword evidence="2" id="KW-0813">Transport</keyword>
<accession>A0ABU8ZP48</accession>
<keyword evidence="4" id="KW-0732">Signal</keyword>
<dbReference type="PANTHER" id="PTHR42953">
    <property type="entry name" value="HIGH-AFFINITY ZINC UPTAKE SYSTEM PROTEIN ZNUA-RELATED"/>
    <property type="match status" value="1"/>
</dbReference>
<dbReference type="Pfam" id="PF01297">
    <property type="entry name" value="ZnuA"/>
    <property type="match status" value="1"/>
</dbReference>
<protein>
    <submittedName>
        <fullName evidence="5">Zinc ABC transporter substrate-binding protein</fullName>
    </submittedName>
</protein>
<evidence type="ECO:0000256" key="3">
    <source>
        <dbReference type="ARBA" id="ARBA00022723"/>
    </source>
</evidence>
<dbReference type="PANTHER" id="PTHR42953:SF1">
    <property type="entry name" value="METAL-BINDING PROTEIN HI_0362-RELATED"/>
    <property type="match status" value="1"/>
</dbReference>
<evidence type="ECO:0000256" key="4">
    <source>
        <dbReference type="ARBA" id="ARBA00022729"/>
    </source>
</evidence>
<dbReference type="SUPFAM" id="SSF53807">
    <property type="entry name" value="Helical backbone' metal receptor"/>
    <property type="match status" value="1"/>
</dbReference>
<keyword evidence="6" id="KW-1185">Reference proteome</keyword>
<evidence type="ECO:0000256" key="1">
    <source>
        <dbReference type="ARBA" id="ARBA00004196"/>
    </source>
</evidence>
<evidence type="ECO:0000313" key="5">
    <source>
        <dbReference type="EMBL" id="MEK0306369.1"/>
    </source>
</evidence>
<organism evidence="5 6">
    <name type="scientific">Bifidobacterium favimelis</name>
    <dbReference type="NCBI Taxonomy" id="3122979"/>
    <lineage>
        <taxon>Bacteria</taxon>
        <taxon>Bacillati</taxon>
        <taxon>Actinomycetota</taxon>
        <taxon>Actinomycetes</taxon>
        <taxon>Bifidobacteriales</taxon>
        <taxon>Bifidobacteriaceae</taxon>
        <taxon>Bifidobacterium</taxon>
    </lineage>
</organism>
<reference evidence="5 6" key="1">
    <citation type="submission" date="2024-02" db="EMBL/GenBank/DDBJ databases">
        <title>Bifidobacterium honeyensis sp. nov., isolated from the comb honey.</title>
        <authorList>
            <person name="Liu W."/>
            <person name="Li Y."/>
        </authorList>
    </citation>
    <scope>NUCLEOTIDE SEQUENCE [LARGE SCALE GENOMIC DNA]</scope>
    <source>
        <strain evidence="5 6">IMAU50988</strain>
    </source>
</reference>